<dbReference type="InterPro" id="IPR051475">
    <property type="entry name" value="Diverse_Ion_Transporter"/>
</dbReference>
<dbReference type="Proteomes" id="UP000199558">
    <property type="component" value="Unassembled WGS sequence"/>
</dbReference>
<feature type="transmembrane region" description="Helical" evidence="8">
    <location>
        <begin position="317"/>
        <end position="335"/>
    </location>
</feature>
<feature type="transmembrane region" description="Helical" evidence="8">
    <location>
        <begin position="6"/>
        <end position="21"/>
    </location>
</feature>
<evidence type="ECO:0000256" key="6">
    <source>
        <dbReference type="ARBA" id="ARBA00022989"/>
    </source>
</evidence>
<evidence type="ECO:0000256" key="4">
    <source>
        <dbReference type="ARBA" id="ARBA00022475"/>
    </source>
</evidence>
<feature type="domain" description="Citrate transporter-like" evidence="9">
    <location>
        <begin position="16"/>
        <end position="371"/>
    </location>
</feature>
<dbReference type="PANTHER" id="PTHR43568:SF1">
    <property type="entry name" value="P PROTEIN"/>
    <property type="match status" value="1"/>
</dbReference>
<evidence type="ECO:0000256" key="3">
    <source>
        <dbReference type="ARBA" id="ARBA00022448"/>
    </source>
</evidence>
<evidence type="ECO:0000256" key="8">
    <source>
        <dbReference type="SAM" id="Phobius"/>
    </source>
</evidence>
<dbReference type="EMBL" id="FLRH01000003">
    <property type="protein sequence ID" value="SBT65920.1"/>
    <property type="molecule type" value="Genomic_DNA"/>
</dbReference>
<dbReference type="InterPro" id="IPR004680">
    <property type="entry name" value="Cit_transptr-like_dom"/>
</dbReference>
<dbReference type="InterPro" id="IPR000802">
    <property type="entry name" value="Arsenical_pump_ArsB"/>
</dbReference>
<dbReference type="GO" id="GO:0005886">
    <property type="term" value="C:plasma membrane"/>
    <property type="evidence" value="ECO:0007669"/>
    <property type="project" value="UniProtKB-SubCell"/>
</dbReference>
<accession>A0A1A9B8S9</accession>
<feature type="transmembrane region" description="Helical" evidence="8">
    <location>
        <begin position="95"/>
        <end position="113"/>
    </location>
</feature>
<sequence length="432" mass="45602">MTATAWAAVAVFTAAYVLIATEKVHRVAAALGGAAVMFLIGATDTAHAFFSEDAGVDWNVIFLLIGMMLIVAVLKRTGGFEYVAVWASKRARGRPYRVLVILVVITAVASAALDNVTTVLLIAPVTFLVCERLGVPAVPFLIAEAMASNIGGTSTLVGDPPNIIIGSRGGLSYNDFLIHLAPFVAVLLVVFLGLCRVLFRDAFRYDPERAAQIAALHEGDAIRDRRLLVLGLAVLGAVTAAFVLHTTLHLEPAVVALLGGLLLLALSRLDAGEISRDVEWPTLVFFAGLFVMVGALVNTGVVEQISRAAIDVTDGRLLPASMVLLWGSAALSALVDNIPYVATMSPVVADLVNAQGDAGQSRVLWWALALGADLGGNATAVGASANVVVLGLAERAGQRITFWQFTRYGLVVTLVTVGLAMPYLWLRYFALA</sequence>
<organism evidence="10 11">
    <name type="scientific">Micromonospora sediminicola</name>
    <dbReference type="NCBI Taxonomy" id="946078"/>
    <lineage>
        <taxon>Bacteria</taxon>
        <taxon>Bacillati</taxon>
        <taxon>Actinomycetota</taxon>
        <taxon>Actinomycetes</taxon>
        <taxon>Micromonosporales</taxon>
        <taxon>Micromonosporaceae</taxon>
        <taxon>Micromonospora</taxon>
    </lineage>
</organism>
<name>A0A1A9B8S9_9ACTN</name>
<protein>
    <submittedName>
        <fullName evidence="10">Na+/H+ antiporter NhaD</fullName>
    </submittedName>
</protein>
<feature type="transmembrane region" description="Helical" evidence="8">
    <location>
        <begin position="28"/>
        <end position="50"/>
    </location>
</feature>
<keyword evidence="5 8" id="KW-0812">Transmembrane</keyword>
<dbReference type="Pfam" id="PF03600">
    <property type="entry name" value="CitMHS"/>
    <property type="match status" value="1"/>
</dbReference>
<evidence type="ECO:0000313" key="11">
    <source>
        <dbReference type="Proteomes" id="UP000199558"/>
    </source>
</evidence>
<keyword evidence="7 8" id="KW-0472">Membrane</keyword>
<feature type="transmembrane region" description="Helical" evidence="8">
    <location>
        <begin position="405"/>
        <end position="426"/>
    </location>
</feature>
<dbReference type="OrthoDB" id="9809303at2"/>
<feature type="transmembrane region" description="Helical" evidence="8">
    <location>
        <begin position="176"/>
        <end position="199"/>
    </location>
</feature>
<evidence type="ECO:0000256" key="7">
    <source>
        <dbReference type="ARBA" id="ARBA00023136"/>
    </source>
</evidence>
<keyword evidence="3" id="KW-0813">Transport</keyword>
<keyword evidence="4" id="KW-1003">Cell membrane</keyword>
<comment type="subcellular location">
    <subcellularLocation>
        <location evidence="1">Cell membrane</location>
        <topology evidence="1">Multi-pass membrane protein</topology>
    </subcellularLocation>
</comment>
<gene>
    <name evidence="10" type="ORF">GA0070622_2935</name>
</gene>
<feature type="transmembrane region" description="Helical" evidence="8">
    <location>
        <begin position="278"/>
        <end position="297"/>
    </location>
</feature>
<feature type="transmembrane region" description="Helical" evidence="8">
    <location>
        <begin position="56"/>
        <end position="74"/>
    </location>
</feature>
<dbReference type="AlphaFoldDB" id="A0A1A9B8S9"/>
<evidence type="ECO:0000256" key="5">
    <source>
        <dbReference type="ARBA" id="ARBA00022692"/>
    </source>
</evidence>
<comment type="similarity">
    <text evidence="2">Belongs to the CitM (TC 2.A.11) transporter family.</text>
</comment>
<keyword evidence="11" id="KW-1185">Reference proteome</keyword>
<proteinExistence type="inferred from homology"/>
<evidence type="ECO:0000256" key="1">
    <source>
        <dbReference type="ARBA" id="ARBA00004651"/>
    </source>
</evidence>
<reference evidence="11" key="1">
    <citation type="submission" date="2016-06" db="EMBL/GenBank/DDBJ databases">
        <authorList>
            <person name="Varghese N."/>
            <person name="Submissions Spin"/>
        </authorList>
    </citation>
    <scope>NUCLEOTIDE SEQUENCE [LARGE SCALE GENOMIC DNA]</scope>
    <source>
        <strain evidence="11">DSM 45794</strain>
    </source>
</reference>
<dbReference type="STRING" id="946078.GA0070622_2935"/>
<dbReference type="PANTHER" id="PTHR43568">
    <property type="entry name" value="P PROTEIN"/>
    <property type="match status" value="1"/>
</dbReference>
<evidence type="ECO:0000259" key="9">
    <source>
        <dbReference type="Pfam" id="PF03600"/>
    </source>
</evidence>
<dbReference type="PRINTS" id="PR00758">
    <property type="entry name" value="ARSENICPUMP"/>
</dbReference>
<dbReference type="GO" id="GO:0015105">
    <property type="term" value="F:arsenite transmembrane transporter activity"/>
    <property type="evidence" value="ECO:0007669"/>
    <property type="project" value="InterPro"/>
</dbReference>
<feature type="transmembrane region" description="Helical" evidence="8">
    <location>
        <begin position="227"/>
        <end position="244"/>
    </location>
</feature>
<keyword evidence="6 8" id="KW-1133">Transmembrane helix</keyword>
<dbReference type="CDD" id="cd01116">
    <property type="entry name" value="P_permease"/>
    <property type="match status" value="1"/>
</dbReference>
<evidence type="ECO:0000313" key="10">
    <source>
        <dbReference type="EMBL" id="SBT65920.1"/>
    </source>
</evidence>
<dbReference type="RefSeq" id="WP_091573784.1">
    <property type="nucleotide sequence ID" value="NZ_FLRH01000003.1"/>
</dbReference>
<evidence type="ECO:0000256" key="2">
    <source>
        <dbReference type="ARBA" id="ARBA00009843"/>
    </source>
</evidence>